<dbReference type="Gene3D" id="1.20.5.190">
    <property type="match status" value="1"/>
</dbReference>
<dbReference type="Gene3D" id="3.40.850.10">
    <property type="entry name" value="Kinesin motor domain"/>
    <property type="match status" value="1"/>
</dbReference>
<evidence type="ECO:0000259" key="9">
    <source>
        <dbReference type="PROSITE" id="PS51456"/>
    </source>
</evidence>
<dbReference type="Gene3D" id="6.20.240.20">
    <property type="match status" value="1"/>
</dbReference>
<dbReference type="InterPro" id="IPR000857">
    <property type="entry name" value="MyTH4_dom"/>
</dbReference>
<dbReference type="FunFam" id="1.10.10.820:FF:000001">
    <property type="entry name" value="Myosin heavy chain"/>
    <property type="match status" value="1"/>
</dbReference>
<keyword evidence="11" id="KW-1185">Reference proteome</keyword>
<keyword evidence="3 7" id="KW-0067">ATP-binding</keyword>
<keyword evidence="2 7" id="KW-0547">Nucleotide-binding</keyword>
<keyword evidence="6 7" id="KW-0009">Actin-binding</keyword>
<dbReference type="Pfam" id="PF00612">
    <property type="entry name" value="IQ"/>
    <property type="match status" value="1"/>
</dbReference>
<accession>A0A7K9S5K8</accession>
<dbReference type="GO" id="GO:0016459">
    <property type="term" value="C:myosin complex"/>
    <property type="evidence" value="ECO:0007669"/>
    <property type="project" value="UniProtKB-KW"/>
</dbReference>
<comment type="caution">
    <text evidence="10">The sequence shown here is derived from an EMBL/GenBank/DDBJ whole genome shotgun (WGS) entry which is preliminary data.</text>
</comment>
<dbReference type="GO" id="GO:0003779">
    <property type="term" value="F:actin binding"/>
    <property type="evidence" value="ECO:0007669"/>
    <property type="project" value="UniProtKB-KW"/>
</dbReference>
<dbReference type="PROSITE" id="PS50096">
    <property type="entry name" value="IQ"/>
    <property type="match status" value="1"/>
</dbReference>
<name>A0A7K9S5K8_9PASS</name>
<evidence type="ECO:0000256" key="6">
    <source>
        <dbReference type="ARBA" id="ARBA00023203"/>
    </source>
</evidence>
<comment type="similarity">
    <text evidence="1 7">Belongs to the TRAFAC class myosin-kinesin ATPase superfamily. Myosin family.</text>
</comment>
<evidence type="ECO:0000256" key="1">
    <source>
        <dbReference type="ARBA" id="ARBA00008314"/>
    </source>
</evidence>
<dbReference type="InterPro" id="IPR027417">
    <property type="entry name" value="P-loop_NTPase"/>
</dbReference>
<feature type="region of interest" description="Actin-binding" evidence="7">
    <location>
        <begin position="523"/>
        <end position="545"/>
    </location>
</feature>
<dbReference type="GO" id="GO:0005524">
    <property type="term" value="F:ATP binding"/>
    <property type="evidence" value="ECO:0007669"/>
    <property type="project" value="UniProtKB-UniRule"/>
</dbReference>
<protein>
    <submittedName>
        <fullName evidence="10">MYO15 protein</fullName>
    </submittedName>
</protein>
<keyword evidence="4 7" id="KW-0518">Myosin</keyword>
<dbReference type="InterPro" id="IPR038185">
    <property type="entry name" value="MyTH4_dom_sf"/>
</dbReference>
<dbReference type="Gene3D" id="1.25.40.530">
    <property type="entry name" value="MyTH4 domain"/>
    <property type="match status" value="1"/>
</dbReference>
<dbReference type="Pfam" id="PF00784">
    <property type="entry name" value="MyTH4"/>
    <property type="match status" value="1"/>
</dbReference>
<dbReference type="SUPFAM" id="SSF52540">
    <property type="entry name" value="P-loop containing nucleoside triphosphate hydrolases"/>
    <property type="match status" value="1"/>
</dbReference>
<dbReference type="AlphaFoldDB" id="A0A7K9S5K8"/>
<evidence type="ECO:0000313" key="10">
    <source>
        <dbReference type="EMBL" id="NXI31459.1"/>
    </source>
</evidence>
<feature type="non-terminal residue" evidence="10">
    <location>
        <position position="1"/>
    </location>
</feature>
<feature type="domain" description="Myosin motor" evidence="9">
    <location>
        <begin position="1"/>
        <end position="644"/>
    </location>
</feature>
<feature type="binding site" evidence="7">
    <location>
        <begin position="62"/>
        <end position="69"/>
    </location>
    <ligand>
        <name>ATP</name>
        <dbReference type="ChEBI" id="CHEBI:30616"/>
    </ligand>
</feature>
<feature type="non-terminal residue" evidence="10">
    <location>
        <position position="1030"/>
    </location>
</feature>
<dbReference type="InterPro" id="IPR001609">
    <property type="entry name" value="Myosin_head_motor_dom-like"/>
</dbReference>
<feature type="domain" description="MyTH4" evidence="8">
    <location>
        <begin position="804"/>
        <end position="955"/>
    </location>
</feature>
<reference evidence="10 11" key="1">
    <citation type="submission" date="2019-09" db="EMBL/GenBank/DDBJ databases">
        <title>Bird 10,000 Genomes (B10K) Project - Family phase.</title>
        <authorList>
            <person name="Zhang G."/>
        </authorList>
    </citation>
    <scope>NUCLEOTIDE SEQUENCE [LARGE SCALE GENOMIC DNA]</scope>
    <source>
        <strain evidence="10">B10K-DU-001-27</strain>
        <tissue evidence="10">Muscle</tissue>
    </source>
</reference>
<evidence type="ECO:0000256" key="4">
    <source>
        <dbReference type="ARBA" id="ARBA00023123"/>
    </source>
</evidence>
<dbReference type="Pfam" id="PF00063">
    <property type="entry name" value="Myosin_head"/>
    <property type="match status" value="1"/>
</dbReference>
<evidence type="ECO:0000313" key="11">
    <source>
        <dbReference type="Proteomes" id="UP000572325"/>
    </source>
</evidence>
<dbReference type="PROSITE" id="PS51016">
    <property type="entry name" value="MYTH4"/>
    <property type="match status" value="1"/>
</dbReference>
<dbReference type="PROSITE" id="PS51456">
    <property type="entry name" value="MYOSIN_MOTOR"/>
    <property type="match status" value="1"/>
</dbReference>
<dbReference type="InterPro" id="IPR000048">
    <property type="entry name" value="IQ_motif_EF-hand-BS"/>
</dbReference>
<dbReference type="EMBL" id="VWZU01016428">
    <property type="protein sequence ID" value="NXI31459.1"/>
    <property type="molecule type" value="Genomic_DNA"/>
</dbReference>
<dbReference type="PANTHER" id="PTHR22692">
    <property type="entry name" value="MYOSIN VII, XV"/>
    <property type="match status" value="1"/>
</dbReference>
<dbReference type="PANTHER" id="PTHR22692:SF16">
    <property type="entry name" value="MYOSIN XVB"/>
    <property type="match status" value="1"/>
</dbReference>
<dbReference type="SMART" id="SM00015">
    <property type="entry name" value="IQ"/>
    <property type="match status" value="1"/>
</dbReference>
<gene>
    <name evidence="10" type="primary">Myo15a</name>
    <name evidence="10" type="ORF">STEDEN_R11764</name>
</gene>
<dbReference type="SMART" id="SM00242">
    <property type="entry name" value="MYSc"/>
    <property type="match status" value="1"/>
</dbReference>
<evidence type="ECO:0000256" key="3">
    <source>
        <dbReference type="ARBA" id="ARBA00022840"/>
    </source>
</evidence>
<keyword evidence="5 7" id="KW-0505">Motor protein</keyword>
<dbReference type="CDD" id="cd23767">
    <property type="entry name" value="IQCD"/>
    <property type="match status" value="1"/>
</dbReference>
<evidence type="ECO:0000259" key="8">
    <source>
        <dbReference type="PROSITE" id="PS51016"/>
    </source>
</evidence>
<dbReference type="Gene3D" id="1.20.58.530">
    <property type="match status" value="1"/>
</dbReference>
<dbReference type="Proteomes" id="UP000572325">
    <property type="component" value="Unassembled WGS sequence"/>
</dbReference>
<dbReference type="InterPro" id="IPR036961">
    <property type="entry name" value="Kinesin_motor_dom_sf"/>
</dbReference>
<dbReference type="InterPro" id="IPR051567">
    <property type="entry name" value="Unconventional_Myosin_ATPase"/>
</dbReference>
<dbReference type="Gene3D" id="1.10.10.820">
    <property type="match status" value="1"/>
</dbReference>
<sequence>YIGQILISVNPFKDLSIYLEDVATEYQRGTLSKNAPHIFAIAELAYTLSQSSGQEQCVLISGHSGSGKTEAAKAIVQYLTTLYQRSDSHRIRQPCNVLPILESFGNARTILNDNSSRFGKLLNVHLRHGTVVGTSISQYLLEKSRVVFQAHGERNYHVFYELLAGLPVEQKEEMYLQEAESYFYLNQGRACHVLGKEDSQDFLVLVQALEGISLSDDQLSSTWAVLAAILQLGNICFTSYEKESLEHAAIASDTEIQIVAKLLCVSAELLQRAVTHRVTVTSYDRIFTPLSVEGAIDARDSIAKALYYLLFEWLLLRINEWLAPWESDSAVGIVDIHGFEDLGVNSLEQLCINFANEHLQWFFRQTVIAQEEEEYRQEQLAWIPVSKMCSKSCLDFLTVKPHGILCILDDQTSLTQATDHTFLQKCHYHHGNSPWYTKPKLPLPEFTVQHYAGPVTYQVHKFLNKNRDQLRPEVLEIFSQSHLKVVSDIFQRAKAAHGQRRELGGKGLRPQASTLVSKFQQSLQDLTAKLRGSHAFFIRCISPNPRKLPDIFDVEYVRGQLRHSGVLQAIHIQKEGYPVRLSFQSFLARYGLLAGSSPSSSEQREGCAAVLAHVVGTPSDLYQIGVTKVFLKEEARQLLERLWLQRQSWAVVTLQRKFRRLLRHRRLRVLQEKATLIQAHFRGYQARKRYRRLKKTLVQFKTMILISRPLIQRRKRCQVITVLSEQGEAISALSRDVGLLEIPAELAALLHFVEGEKSSSLPPSLSCTPPEVKVKDDLSLPANINSYPFSSFIKSHFQKPDFPAPGQPLQHPLTHLGAEHQESALEINKLILRFIGDKNLHGWQEVLLGNYIAGRGLSDAALRNEIFSQVVSQTWRNPDTEHSQRGWVLMAALLSCFCPSPALEKPLLKFVSDHGMEGYSAVCQRKILTAAQGTETEPAPSRTYPPTQLEWTANQRRGKMVLDVHAFNGNSKFSAEVESWMTGEQYAAWILSSRGCDKKTRGWTVSMFTGNTWQDLLGCDFVLDLIGEME</sequence>
<organism evidence="10 11">
    <name type="scientific">Sterrhoptilus dennistouni</name>
    <dbReference type="NCBI Taxonomy" id="2585820"/>
    <lineage>
        <taxon>Eukaryota</taxon>
        <taxon>Metazoa</taxon>
        <taxon>Chordata</taxon>
        <taxon>Craniata</taxon>
        <taxon>Vertebrata</taxon>
        <taxon>Euteleostomi</taxon>
        <taxon>Archelosauria</taxon>
        <taxon>Archosauria</taxon>
        <taxon>Dinosauria</taxon>
        <taxon>Saurischia</taxon>
        <taxon>Theropoda</taxon>
        <taxon>Coelurosauria</taxon>
        <taxon>Aves</taxon>
        <taxon>Neognathae</taxon>
        <taxon>Neoaves</taxon>
        <taxon>Telluraves</taxon>
        <taxon>Australaves</taxon>
        <taxon>Passeriformes</taxon>
        <taxon>Sylvioidea</taxon>
        <taxon>Zosteropidae</taxon>
        <taxon>Sterrhoptilus</taxon>
    </lineage>
</organism>
<evidence type="ECO:0000256" key="5">
    <source>
        <dbReference type="ARBA" id="ARBA00023175"/>
    </source>
</evidence>
<dbReference type="PRINTS" id="PR00193">
    <property type="entry name" value="MYOSINHEAVY"/>
</dbReference>
<proteinExistence type="inferred from homology"/>
<dbReference type="Gene3D" id="1.20.120.720">
    <property type="entry name" value="Myosin VI head, motor domain, U50 subdomain"/>
    <property type="match status" value="1"/>
</dbReference>
<evidence type="ECO:0000256" key="2">
    <source>
        <dbReference type="ARBA" id="ARBA00022741"/>
    </source>
</evidence>
<evidence type="ECO:0000256" key="7">
    <source>
        <dbReference type="PROSITE-ProRule" id="PRU00782"/>
    </source>
</evidence>
<dbReference type="SMART" id="SM00139">
    <property type="entry name" value="MyTH4"/>
    <property type="match status" value="1"/>
</dbReference>
<dbReference type="GO" id="GO:0003774">
    <property type="term" value="F:cytoskeletal motor activity"/>
    <property type="evidence" value="ECO:0007669"/>
    <property type="project" value="UniProtKB-UniRule"/>
</dbReference>